<reference evidence="2 3" key="1">
    <citation type="submission" date="2024-02" db="EMBL/GenBank/DDBJ databases">
        <authorList>
            <person name="Chen Y."/>
            <person name="Shah S."/>
            <person name="Dougan E. K."/>
            <person name="Thang M."/>
            <person name="Chan C."/>
        </authorList>
    </citation>
    <scope>NUCLEOTIDE SEQUENCE [LARGE SCALE GENOMIC DNA]</scope>
</reference>
<sequence>MANLAPKLLVFFGDSHVEGGDLGYGLVGSLGTFDPDYPSEAMVEPLQRLLKDYGSAYPFKELGWYQGCFSDGLSWPHLLGEWLGLEVMNFSHSGATTCQSIAVPPGYVGISSSMGLDGYIFWPRGVAQQIRQASRVLATEQWQDPDTLVIVGSVGNDVVYSGAAAIGSTLEEAAASPYISNCKQIVSDLVALGVNRERIILTGLQGLECLPGIQSMDFDLEWLCHQQDAINEVIDALVPLPRWTQEKVFRSMSRKHSARVKRCLYELMPFTPEELPEKARLAQLSAADGAAIWFDEYHPSSMLHHELANAFAEQFLRPRRVDELARAIASASEEGDRGEKL</sequence>
<accession>A0ABP0IVS0</accession>
<dbReference type="EMBL" id="CAXAMN010003780">
    <property type="protein sequence ID" value="CAK9006177.1"/>
    <property type="molecule type" value="Genomic_DNA"/>
</dbReference>
<evidence type="ECO:0000313" key="3">
    <source>
        <dbReference type="Proteomes" id="UP001642484"/>
    </source>
</evidence>
<keyword evidence="3" id="KW-1185">Reference proteome</keyword>
<dbReference type="Gene3D" id="3.40.50.1110">
    <property type="entry name" value="SGNH hydrolase"/>
    <property type="match status" value="1"/>
</dbReference>
<dbReference type="Proteomes" id="UP001642484">
    <property type="component" value="Unassembled WGS sequence"/>
</dbReference>
<dbReference type="SUPFAM" id="SSF52266">
    <property type="entry name" value="SGNH hydrolase"/>
    <property type="match status" value="1"/>
</dbReference>
<organism evidence="2 3">
    <name type="scientific">Durusdinium trenchii</name>
    <dbReference type="NCBI Taxonomy" id="1381693"/>
    <lineage>
        <taxon>Eukaryota</taxon>
        <taxon>Sar</taxon>
        <taxon>Alveolata</taxon>
        <taxon>Dinophyceae</taxon>
        <taxon>Suessiales</taxon>
        <taxon>Symbiodiniaceae</taxon>
        <taxon>Durusdinium</taxon>
    </lineage>
</organism>
<evidence type="ECO:0000313" key="2">
    <source>
        <dbReference type="EMBL" id="CAK9006177.1"/>
    </source>
</evidence>
<evidence type="ECO:0008006" key="4">
    <source>
        <dbReference type="Google" id="ProtNLM"/>
    </source>
</evidence>
<evidence type="ECO:0000313" key="1">
    <source>
        <dbReference type="EMBL" id="CAK9005574.1"/>
    </source>
</evidence>
<comment type="caution">
    <text evidence="2">The sequence shown here is derived from an EMBL/GenBank/DDBJ whole genome shotgun (WGS) entry which is preliminary data.</text>
</comment>
<name>A0ABP0IVS0_9DINO</name>
<dbReference type="EMBL" id="CAXAMN010003669">
    <property type="protein sequence ID" value="CAK9005574.1"/>
    <property type="molecule type" value="Genomic_DNA"/>
</dbReference>
<gene>
    <name evidence="1" type="ORF">CCMP2556_LOCUS8114</name>
    <name evidence="2" type="ORF">CCMP2556_LOCUS8360</name>
</gene>
<protein>
    <recommendedName>
        <fullName evidence="4">SGNH hydrolase-type esterase domain-containing protein</fullName>
    </recommendedName>
</protein>
<dbReference type="Pfam" id="PF00657">
    <property type="entry name" value="Lipase_GDSL"/>
    <property type="match status" value="1"/>
</dbReference>
<dbReference type="InterPro" id="IPR036514">
    <property type="entry name" value="SGNH_hydro_sf"/>
</dbReference>
<proteinExistence type="predicted"/>
<dbReference type="InterPro" id="IPR001087">
    <property type="entry name" value="GDSL"/>
</dbReference>